<evidence type="ECO:0000256" key="1">
    <source>
        <dbReference type="ARBA" id="ARBA00004496"/>
    </source>
</evidence>
<dbReference type="InterPro" id="IPR036390">
    <property type="entry name" value="WH_DNA-bd_sf"/>
</dbReference>
<keyword evidence="3" id="KW-0805">Transcription regulation</keyword>
<dbReference type="AlphaFoldDB" id="G9WFP2"/>
<gene>
    <name evidence="7" type="ORF">OKIT_1251</name>
</gene>
<accession>G9WFP2</accession>
<dbReference type="Pfam" id="PF22381">
    <property type="entry name" value="Staph_reg_Sar_Rot"/>
    <property type="match status" value="1"/>
</dbReference>
<dbReference type="SMART" id="SM00347">
    <property type="entry name" value="HTH_MARR"/>
    <property type="match status" value="1"/>
</dbReference>
<dbReference type="EMBL" id="AFVZ01000001">
    <property type="protein sequence ID" value="EHN59334.1"/>
    <property type="molecule type" value="Genomic_DNA"/>
</dbReference>
<evidence type="ECO:0000313" key="7">
    <source>
        <dbReference type="EMBL" id="EHN59334.1"/>
    </source>
</evidence>
<comment type="caution">
    <text evidence="7">The sequence shown here is derived from an EMBL/GenBank/DDBJ whole genome shotgun (WGS) entry which is preliminary data.</text>
</comment>
<protein>
    <submittedName>
        <fullName evidence="7">Organic hydroperoxide resistance transcriptional regulator</fullName>
    </submittedName>
</protein>
<dbReference type="eggNOG" id="COG1846">
    <property type="taxonomic scope" value="Bacteria"/>
</dbReference>
<evidence type="ECO:0000256" key="3">
    <source>
        <dbReference type="ARBA" id="ARBA00023015"/>
    </source>
</evidence>
<dbReference type="GO" id="GO:0006950">
    <property type="term" value="P:response to stress"/>
    <property type="evidence" value="ECO:0007669"/>
    <property type="project" value="TreeGrafter"/>
</dbReference>
<evidence type="ECO:0000259" key="6">
    <source>
        <dbReference type="PROSITE" id="PS50995"/>
    </source>
</evidence>
<keyword evidence="8" id="KW-1185">Reference proteome</keyword>
<keyword evidence="4" id="KW-0238">DNA-binding</keyword>
<dbReference type="InterPro" id="IPR055166">
    <property type="entry name" value="Transc_reg_Sar_Rot_HTH"/>
</dbReference>
<feature type="domain" description="HTH marR-type" evidence="6">
    <location>
        <begin position="1"/>
        <end position="83"/>
    </location>
</feature>
<dbReference type="Gene3D" id="1.10.10.10">
    <property type="entry name" value="Winged helix-like DNA-binding domain superfamily/Winged helix DNA-binding domain"/>
    <property type="match status" value="1"/>
</dbReference>
<keyword evidence="2" id="KW-0963">Cytoplasm</keyword>
<dbReference type="PATRIC" id="fig|1045004.4.peg.1234"/>
<dbReference type="Proteomes" id="UP000004959">
    <property type="component" value="Chromosome"/>
</dbReference>
<dbReference type="SUPFAM" id="SSF46785">
    <property type="entry name" value="Winged helix' DNA-binding domain"/>
    <property type="match status" value="1"/>
</dbReference>
<dbReference type="InterPro" id="IPR039422">
    <property type="entry name" value="MarR/SlyA-like"/>
</dbReference>
<name>G9WFP2_9LACO</name>
<dbReference type="InterPro" id="IPR000835">
    <property type="entry name" value="HTH_MarR-typ"/>
</dbReference>
<dbReference type="PANTHER" id="PTHR33164">
    <property type="entry name" value="TRANSCRIPTIONAL REGULATOR, MARR FAMILY"/>
    <property type="match status" value="1"/>
</dbReference>
<organism evidence="7 8">
    <name type="scientific">Oenococcus kitaharae DSM 17330</name>
    <dbReference type="NCBI Taxonomy" id="1045004"/>
    <lineage>
        <taxon>Bacteria</taxon>
        <taxon>Bacillati</taxon>
        <taxon>Bacillota</taxon>
        <taxon>Bacilli</taxon>
        <taxon>Lactobacillales</taxon>
        <taxon>Lactobacillaceae</taxon>
        <taxon>Oenococcus</taxon>
    </lineage>
</organism>
<keyword evidence="5" id="KW-0804">Transcription</keyword>
<dbReference type="InterPro" id="IPR036388">
    <property type="entry name" value="WH-like_DNA-bd_sf"/>
</dbReference>
<dbReference type="HOGENOM" id="CLU_193760_0_0_9"/>
<dbReference type="PROSITE" id="PS50995">
    <property type="entry name" value="HTH_MARR_2"/>
    <property type="match status" value="1"/>
</dbReference>
<sequence>MDLTYPQYLALVILYEHDDLTVKRLGQYLELDSGTITPLLKRMEKAELLTRTREQDDERIVYASLTEAGRKKREEHRIHQKYY</sequence>
<reference evidence="7 8" key="1">
    <citation type="journal article" date="2012" name="PLoS ONE">
        <title>Functional divergence in the genus oenococcus as predicted by genome sequencing of the newly-described species, Oenococcus kitaharae.</title>
        <authorList>
            <person name="Borneman A.R."/>
            <person name="McCarthy J.M."/>
            <person name="Chambers P.J."/>
            <person name="Bartowsky E.J."/>
        </authorList>
    </citation>
    <scope>NUCLEOTIDE SEQUENCE [LARGE SCALE GENOMIC DNA]</scope>
    <source>
        <strain evidence="8">DSM17330</strain>
    </source>
</reference>
<dbReference type="GO" id="GO:0005737">
    <property type="term" value="C:cytoplasm"/>
    <property type="evidence" value="ECO:0007669"/>
    <property type="project" value="UniProtKB-SubCell"/>
</dbReference>
<evidence type="ECO:0000256" key="5">
    <source>
        <dbReference type="ARBA" id="ARBA00023163"/>
    </source>
</evidence>
<dbReference type="GO" id="GO:0003700">
    <property type="term" value="F:DNA-binding transcription factor activity"/>
    <property type="evidence" value="ECO:0007669"/>
    <property type="project" value="InterPro"/>
</dbReference>
<dbReference type="PANTHER" id="PTHR33164:SF5">
    <property type="entry name" value="ORGANIC HYDROPEROXIDE RESISTANCE TRANSCRIPTIONAL REGULATOR"/>
    <property type="match status" value="1"/>
</dbReference>
<comment type="subcellular location">
    <subcellularLocation>
        <location evidence="1">Cytoplasm</location>
    </subcellularLocation>
</comment>
<proteinExistence type="predicted"/>
<evidence type="ECO:0000256" key="4">
    <source>
        <dbReference type="ARBA" id="ARBA00023125"/>
    </source>
</evidence>
<evidence type="ECO:0000313" key="8">
    <source>
        <dbReference type="Proteomes" id="UP000004959"/>
    </source>
</evidence>
<evidence type="ECO:0000256" key="2">
    <source>
        <dbReference type="ARBA" id="ARBA00022490"/>
    </source>
</evidence>